<reference evidence="4" key="1">
    <citation type="journal article" date="2014" name="Int. J. Syst. Evol. Microbiol.">
        <title>Complete genome sequence of Corynebacterium casei LMG S-19264T (=DSM 44701T), isolated from a smear-ripened cheese.</title>
        <authorList>
            <consortium name="US DOE Joint Genome Institute (JGI-PGF)"/>
            <person name="Walter F."/>
            <person name="Albersmeier A."/>
            <person name="Kalinowski J."/>
            <person name="Ruckert C."/>
        </authorList>
    </citation>
    <scope>NUCLEOTIDE SEQUENCE</scope>
    <source>
        <strain evidence="4">CGMCC 1.12195</strain>
    </source>
</reference>
<dbReference type="Pfam" id="PF00107">
    <property type="entry name" value="ADH_zinc_N"/>
    <property type="match status" value="1"/>
</dbReference>
<dbReference type="InterPro" id="IPR002364">
    <property type="entry name" value="Quin_OxRdtase/zeta-crystal_CS"/>
</dbReference>
<dbReference type="GO" id="GO:0016651">
    <property type="term" value="F:oxidoreductase activity, acting on NAD(P)H"/>
    <property type="evidence" value="ECO:0007669"/>
    <property type="project" value="TreeGrafter"/>
</dbReference>
<proteinExistence type="predicted"/>
<dbReference type="PROSITE" id="PS01162">
    <property type="entry name" value="QOR_ZETA_CRYSTAL"/>
    <property type="match status" value="1"/>
</dbReference>
<dbReference type="SUPFAM" id="SSF50129">
    <property type="entry name" value="GroES-like"/>
    <property type="match status" value="1"/>
</dbReference>
<dbReference type="SMART" id="SM00829">
    <property type="entry name" value="PKS_ER"/>
    <property type="match status" value="1"/>
</dbReference>
<feature type="domain" description="Enoyl reductase (ER)" evidence="3">
    <location>
        <begin position="11"/>
        <end position="321"/>
    </location>
</feature>
<gene>
    <name evidence="4" type="ORF">GCM10007415_31920</name>
</gene>
<evidence type="ECO:0000259" key="3">
    <source>
        <dbReference type="SMART" id="SM00829"/>
    </source>
</evidence>
<dbReference type="Proteomes" id="UP000660862">
    <property type="component" value="Unassembled WGS sequence"/>
</dbReference>
<dbReference type="InterPro" id="IPR013149">
    <property type="entry name" value="ADH-like_C"/>
</dbReference>
<dbReference type="InterPro" id="IPR014189">
    <property type="entry name" value="Quinone_OxRdtase_PIG3"/>
</dbReference>
<keyword evidence="1" id="KW-0521">NADP</keyword>
<dbReference type="AlphaFoldDB" id="A0A917HWS2"/>
<dbReference type="EMBL" id="BMER01000003">
    <property type="protein sequence ID" value="GGG94436.1"/>
    <property type="molecule type" value="Genomic_DNA"/>
</dbReference>
<dbReference type="GO" id="GO:0008270">
    <property type="term" value="F:zinc ion binding"/>
    <property type="evidence" value="ECO:0007669"/>
    <property type="project" value="InterPro"/>
</dbReference>
<sequence>MMQAAVITAYGAADGLTLQQRPIPTLKSNEVLIRVHAAGINRPDIFQRKGKYPAPNGVVQDIPGLEVAGMVVGCGEQVTRWAPGDRICALLAGGGYAEYAAVDASHCLPIPDNLDFVEAACLPETAFTVWHNVFQRGELKRGETLLVHGGSGGIGTTAIQLAKAMGAQVYATAGSREKCKFCERLGAVACLNYQEENFAHRLAGKQIDVILDSIGAPYFEQHIALLANEGRLVFINAVGGRLAELDMMALMQRRLTLTGSTLRGRSAAFKGDLCGDVERYVWPLVKKGALRPVIHEVFPLAQASLAHERMESGNFIGKLVLAV</sequence>
<organism evidence="4 5">
    <name type="scientific">Parapedobacter pyrenivorans</name>
    <dbReference type="NCBI Taxonomy" id="1305674"/>
    <lineage>
        <taxon>Bacteria</taxon>
        <taxon>Pseudomonadati</taxon>
        <taxon>Bacteroidota</taxon>
        <taxon>Sphingobacteriia</taxon>
        <taxon>Sphingobacteriales</taxon>
        <taxon>Sphingobacteriaceae</taxon>
        <taxon>Parapedobacter</taxon>
    </lineage>
</organism>
<dbReference type="Pfam" id="PF08240">
    <property type="entry name" value="ADH_N"/>
    <property type="match status" value="1"/>
</dbReference>
<dbReference type="InterPro" id="IPR020843">
    <property type="entry name" value="ER"/>
</dbReference>
<keyword evidence="2" id="KW-0560">Oxidoreductase</keyword>
<dbReference type="PANTHER" id="PTHR48106:SF8">
    <property type="entry name" value="OS02G0805600 PROTEIN"/>
    <property type="match status" value="1"/>
</dbReference>
<dbReference type="GO" id="GO:0070402">
    <property type="term" value="F:NADPH binding"/>
    <property type="evidence" value="ECO:0007669"/>
    <property type="project" value="TreeGrafter"/>
</dbReference>
<comment type="caution">
    <text evidence="4">The sequence shown here is derived from an EMBL/GenBank/DDBJ whole genome shotgun (WGS) entry which is preliminary data.</text>
</comment>
<dbReference type="SUPFAM" id="SSF51735">
    <property type="entry name" value="NAD(P)-binding Rossmann-fold domains"/>
    <property type="match status" value="1"/>
</dbReference>
<dbReference type="InterPro" id="IPR011032">
    <property type="entry name" value="GroES-like_sf"/>
</dbReference>
<protein>
    <submittedName>
        <fullName evidence="4">NAD(P)H quinone oxidoreductase</fullName>
    </submittedName>
</protein>
<dbReference type="InterPro" id="IPR036291">
    <property type="entry name" value="NAD(P)-bd_dom_sf"/>
</dbReference>
<dbReference type="InterPro" id="IPR013154">
    <property type="entry name" value="ADH-like_N"/>
</dbReference>
<dbReference type="CDD" id="cd05276">
    <property type="entry name" value="p53_inducible_oxidoreductase"/>
    <property type="match status" value="1"/>
</dbReference>
<reference evidence="4" key="2">
    <citation type="submission" date="2020-09" db="EMBL/GenBank/DDBJ databases">
        <authorList>
            <person name="Sun Q."/>
            <person name="Zhou Y."/>
        </authorList>
    </citation>
    <scope>NUCLEOTIDE SEQUENCE</scope>
    <source>
        <strain evidence="4">CGMCC 1.12195</strain>
    </source>
</reference>
<dbReference type="Gene3D" id="3.90.180.10">
    <property type="entry name" value="Medium-chain alcohol dehydrogenases, catalytic domain"/>
    <property type="match status" value="1"/>
</dbReference>
<keyword evidence="5" id="KW-1185">Reference proteome</keyword>
<evidence type="ECO:0000256" key="2">
    <source>
        <dbReference type="ARBA" id="ARBA00023002"/>
    </source>
</evidence>
<dbReference type="Gene3D" id="3.40.50.720">
    <property type="entry name" value="NAD(P)-binding Rossmann-like Domain"/>
    <property type="match status" value="1"/>
</dbReference>
<dbReference type="PANTHER" id="PTHR48106">
    <property type="entry name" value="QUINONE OXIDOREDUCTASE PIG3-RELATED"/>
    <property type="match status" value="1"/>
</dbReference>
<evidence type="ECO:0000313" key="5">
    <source>
        <dbReference type="Proteomes" id="UP000660862"/>
    </source>
</evidence>
<dbReference type="RefSeq" id="WP_229738796.1">
    <property type="nucleotide sequence ID" value="NZ_BMER01000003.1"/>
</dbReference>
<evidence type="ECO:0000313" key="4">
    <source>
        <dbReference type="EMBL" id="GGG94436.1"/>
    </source>
</evidence>
<evidence type="ECO:0000256" key="1">
    <source>
        <dbReference type="ARBA" id="ARBA00022857"/>
    </source>
</evidence>
<dbReference type="NCBIfam" id="TIGR02824">
    <property type="entry name" value="quinone_pig3"/>
    <property type="match status" value="1"/>
</dbReference>
<accession>A0A917HWS2</accession>
<name>A0A917HWS2_9SPHI</name>